<gene>
    <name evidence="4" type="ORF">DS2_05515</name>
</gene>
<dbReference type="SUPFAM" id="SSF110296">
    <property type="entry name" value="Oligoxyloglucan reducing end-specific cellobiohydrolase"/>
    <property type="match status" value="1"/>
</dbReference>
<evidence type="ECO:0000256" key="1">
    <source>
        <dbReference type="ARBA" id="ARBA00022531"/>
    </source>
</evidence>
<dbReference type="PANTHER" id="PTHR47199:SF2">
    <property type="entry name" value="PHOTOSYSTEM II STABILITY_ASSEMBLY FACTOR HCF136, CHLOROPLASTIC"/>
    <property type="match status" value="1"/>
</dbReference>
<dbReference type="PANTHER" id="PTHR47199">
    <property type="entry name" value="PHOTOSYSTEM II STABILITY/ASSEMBLY FACTOR HCF136, CHLOROPLASTIC"/>
    <property type="match status" value="1"/>
</dbReference>
<dbReference type="GO" id="GO:0009523">
    <property type="term" value="C:photosystem II"/>
    <property type="evidence" value="ECO:0007669"/>
    <property type="project" value="UniProtKB-KW"/>
</dbReference>
<dbReference type="AlphaFoldDB" id="W7QGG2"/>
<dbReference type="eggNOG" id="COG4447">
    <property type="taxonomic scope" value="Bacteria"/>
</dbReference>
<reference evidence="4 5" key="1">
    <citation type="journal article" date="2014" name="Genome Announc.">
        <title>Draft Genome Sequence of the Agar-Degrading Bacterium Catenovulum sp. Strain DS-2, Isolated from Intestines of Haliotis diversicolor.</title>
        <authorList>
            <person name="Shan D."/>
            <person name="Li X."/>
            <person name="Gu Z."/>
            <person name="Wei G."/>
            <person name="Gao Z."/>
            <person name="Shao Z."/>
        </authorList>
    </citation>
    <scope>NUCLEOTIDE SEQUENCE [LARGE SCALE GENOMIC DNA]</scope>
    <source>
        <strain evidence="4 5">DS-2</strain>
    </source>
</reference>
<dbReference type="EMBL" id="ARZY01000007">
    <property type="protein sequence ID" value="EWH11001.1"/>
    <property type="molecule type" value="Genomic_DNA"/>
</dbReference>
<organism evidence="4 5">
    <name type="scientific">Catenovulum agarivorans DS-2</name>
    <dbReference type="NCBI Taxonomy" id="1328313"/>
    <lineage>
        <taxon>Bacteria</taxon>
        <taxon>Pseudomonadati</taxon>
        <taxon>Pseudomonadota</taxon>
        <taxon>Gammaproteobacteria</taxon>
        <taxon>Alteromonadales</taxon>
        <taxon>Alteromonadaceae</taxon>
        <taxon>Catenovulum</taxon>
    </lineage>
</organism>
<evidence type="ECO:0000259" key="3">
    <source>
        <dbReference type="Pfam" id="PF14870"/>
    </source>
</evidence>
<dbReference type="GO" id="GO:0015979">
    <property type="term" value="P:photosynthesis"/>
    <property type="evidence" value="ECO:0007669"/>
    <property type="project" value="UniProtKB-KW"/>
</dbReference>
<evidence type="ECO:0000313" key="4">
    <source>
        <dbReference type="EMBL" id="EWH11001.1"/>
    </source>
</evidence>
<feature type="domain" description="Photosynthesis system II assembly factor Ycf48/Hcf136-like" evidence="3">
    <location>
        <begin position="83"/>
        <end position="198"/>
    </location>
</feature>
<keyword evidence="2" id="KW-0604">Photosystem II</keyword>
<sequence length="308" mass="34454">MLDVVQHNHYLLAAAERGYVAKLNIQENDKVTLVKTPTDAMLTAITLAKDDTLWAVGHEGVVLRSVDSGNSWQLVYQHPNGGVLFDVQFINEQHGVAIGAYGLFLRTMDGGKTWQQEFHDGLLPPEDREYLQALRAQSEEDYQFELASILPHLNRITLVEDKLFVVGELGLLAVSTDSGKSWHRLNFSYQGSLYDVTATRQGIWVSGMRGNLYYIEQQQLTKATSDPAARIKDKKINFPEPVNINTIACNQGACLLIGNSQTVWKLDNSEVIVVDKFKSKSFVSALIVDNKFAYLVGENGFQKLQYAN</sequence>
<dbReference type="Pfam" id="PF14870">
    <property type="entry name" value="PSII_BNR"/>
    <property type="match status" value="1"/>
</dbReference>
<dbReference type="STRING" id="1328313.DS2_05515"/>
<dbReference type="Proteomes" id="UP000019276">
    <property type="component" value="Unassembled WGS sequence"/>
</dbReference>
<accession>W7QGG2</accession>
<name>W7QGG2_9ALTE</name>
<protein>
    <submittedName>
        <fullName evidence="4">BNR repeat-containing protein</fullName>
    </submittedName>
</protein>
<proteinExistence type="predicted"/>
<evidence type="ECO:0000313" key="5">
    <source>
        <dbReference type="Proteomes" id="UP000019276"/>
    </source>
</evidence>
<evidence type="ECO:0000256" key="2">
    <source>
        <dbReference type="ARBA" id="ARBA00023276"/>
    </source>
</evidence>
<dbReference type="InterPro" id="IPR028203">
    <property type="entry name" value="PSII_CF48-like_dom"/>
</dbReference>
<dbReference type="Gene3D" id="2.130.10.10">
    <property type="entry name" value="YVTN repeat-like/Quinoprotein amine dehydrogenase"/>
    <property type="match status" value="1"/>
</dbReference>
<keyword evidence="1" id="KW-0602">Photosynthesis</keyword>
<keyword evidence="5" id="KW-1185">Reference proteome</keyword>
<comment type="caution">
    <text evidence="4">The sequence shown here is derived from an EMBL/GenBank/DDBJ whole genome shotgun (WGS) entry which is preliminary data.</text>
</comment>
<dbReference type="InterPro" id="IPR015943">
    <property type="entry name" value="WD40/YVTN_repeat-like_dom_sf"/>
</dbReference>